<sequence>MCDFATSGLSSGRSPDRLDALVWALGELMLGTERKPRIRRFG</sequence>
<reference evidence="1 2" key="1">
    <citation type="submission" date="2020-08" db="EMBL/GenBank/DDBJ databases">
        <title>Genomic Encyclopedia of Type Strains, Phase IV (KMG-IV): sequencing the most valuable type-strain genomes for metagenomic binning, comparative biology and taxonomic classification.</title>
        <authorList>
            <person name="Goeker M."/>
        </authorList>
    </citation>
    <scope>NUCLEOTIDE SEQUENCE [LARGE SCALE GENOMIC DNA]</scope>
    <source>
        <strain evidence="1 2">DSM 23868</strain>
    </source>
</reference>
<dbReference type="EMBL" id="JACIEX010000002">
    <property type="protein sequence ID" value="MBB4093024.1"/>
    <property type="molecule type" value="Genomic_DNA"/>
</dbReference>
<dbReference type="Proteomes" id="UP000553980">
    <property type="component" value="Unassembled WGS sequence"/>
</dbReference>
<keyword evidence="2" id="KW-1185">Reference proteome</keyword>
<name>A0AB34YP69_9HYPH</name>
<dbReference type="AlphaFoldDB" id="A0AB34YP69"/>
<organism evidence="1 2">
    <name type="scientific">Brucella pecoris</name>
    <dbReference type="NCBI Taxonomy" id="867683"/>
    <lineage>
        <taxon>Bacteria</taxon>
        <taxon>Pseudomonadati</taxon>
        <taxon>Pseudomonadota</taxon>
        <taxon>Alphaproteobacteria</taxon>
        <taxon>Hyphomicrobiales</taxon>
        <taxon>Brucellaceae</taxon>
        <taxon>Brucella/Ochrobactrum group</taxon>
        <taxon>Brucella</taxon>
    </lineage>
</organism>
<comment type="caution">
    <text evidence="1">The sequence shown here is derived from an EMBL/GenBank/DDBJ whole genome shotgun (WGS) entry which is preliminary data.</text>
</comment>
<evidence type="ECO:0000313" key="2">
    <source>
        <dbReference type="Proteomes" id="UP000553980"/>
    </source>
</evidence>
<evidence type="ECO:0000313" key="1">
    <source>
        <dbReference type="EMBL" id="MBB4093024.1"/>
    </source>
</evidence>
<gene>
    <name evidence="1" type="ORF">GGQ79_001509</name>
</gene>
<accession>A0AB34YP69</accession>
<proteinExistence type="predicted"/>
<protein>
    <submittedName>
        <fullName evidence="1">Phage terminase large subunit-like protein</fullName>
    </submittedName>
</protein>